<feature type="domain" description="4'-phosphopantetheinyl transferase" evidence="4">
    <location>
        <begin position="102"/>
        <end position="163"/>
    </location>
</feature>
<dbReference type="PANTHER" id="PTHR38096">
    <property type="entry name" value="ENTEROBACTIN SYNTHASE COMPONENT D"/>
    <property type="match status" value="1"/>
</dbReference>
<dbReference type="Proteomes" id="UP000199515">
    <property type="component" value="Unassembled WGS sequence"/>
</dbReference>
<dbReference type="EMBL" id="FNON01000001">
    <property type="protein sequence ID" value="SDW77598.1"/>
    <property type="molecule type" value="Genomic_DNA"/>
</dbReference>
<dbReference type="GO" id="GO:0008897">
    <property type="term" value="F:holo-[acyl-carrier-protein] synthase activity"/>
    <property type="evidence" value="ECO:0007669"/>
    <property type="project" value="InterPro"/>
</dbReference>
<dbReference type="PANTHER" id="PTHR38096:SF1">
    <property type="entry name" value="ENTEROBACTIN SYNTHASE COMPONENT D"/>
    <property type="match status" value="1"/>
</dbReference>
<dbReference type="GO" id="GO:0005886">
    <property type="term" value="C:plasma membrane"/>
    <property type="evidence" value="ECO:0007669"/>
    <property type="project" value="TreeGrafter"/>
</dbReference>
<sequence length="210" mass="21852">MLTLDLAAPRVDGAGFCFTATDSAAHPGEVELAATLPSARRGDFLLGRAALRSALTEIGVSAGPIGFDGRKPRLPDGVVASISHSGGRAVALAGPRARFATVGVDFETVPLPPAAARYVLGPSELDWVFADDLLAEAFSAKEAVFKAAALLDGGELQRLKDIMLCPGEAGFTAFIRTRPGLALPVRVRRYGTAVLAWTALHSTLSDAGDR</sequence>
<organism evidence="6 7">
    <name type="scientific">Amycolatopsis xylanica</name>
    <dbReference type="NCBI Taxonomy" id="589385"/>
    <lineage>
        <taxon>Bacteria</taxon>
        <taxon>Bacillati</taxon>
        <taxon>Actinomycetota</taxon>
        <taxon>Actinomycetes</taxon>
        <taxon>Pseudonocardiales</taxon>
        <taxon>Pseudonocardiaceae</taxon>
        <taxon>Amycolatopsis</taxon>
    </lineage>
</organism>
<evidence type="ECO:0000256" key="2">
    <source>
        <dbReference type="PIRSR" id="PIRSR603542-1"/>
    </source>
</evidence>
<dbReference type="InterPro" id="IPR037143">
    <property type="entry name" value="4-PPantetheinyl_Trfase_dom_sf"/>
</dbReference>
<feature type="binding site" evidence="2">
    <location>
        <begin position="83"/>
        <end position="84"/>
    </location>
    <ligand>
        <name>CoA</name>
        <dbReference type="ChEBI" id="CHEBI:57287"/>
    </ligand>
</feature>
<keyword evidence="7" id="KW-1185">Reference proteome</keyword>
<feature type="binding site" evidence="3">
    <location>
        <position position="107"/>
    </location>
    <ligand>
        <name>Mg(2+)</name>
        <dbReference type="ChEBI" id="CHEBI:18420"/>
    </ligand>
</feature>
<dbReference type="InterPro" id="IPR003542">
    <property type="entry name" value="Enbac_synth_compD-like"/>
</dbReference>
<feature type="binding site" evidence="2">
    <location>
        <position position="105"/>
    </location>
    <ligand>
        <name>CoA</name>
        <dbReference type="ChEBI" id="CHEBI:57287"/>
    </ligand>
</feature>
<comment type="cofactor">
    <cofactor evidence="3">
        <name>Mg(2+)</name>
        <dbReference type="ChEBI" id="CHEBI:18420"/>
    </cofactor>
</comment>
<protein>
    <submittedName>
        <fullName evidence="6">4'-phosphopantetheinyl transferase superfamily protein</fullName>
    </submittedName>
</protein>
<feature type="binding site" evidence="3">
    <location>
        <position position="105"/>
    </location>
    <ligand>
        <name>Mg(2+)</name>
        <dbReference type="ChEBI" id="CHEBI:18420"/>
    </ligand>
</feature>
<dbReference type="SUPFAM" id="SSF56214">
    <property type="entry name" value="4'-phosphopantetheinyl transferase"/>
    <property type="match status" value="1"/>
</dbReference>
<dbReference type="Gene3D" id="3.90.470.20">
    <property type="entry name" value="4'-phosphopantetheinyl transferase domain"/>
    <property type="match status" value="1"/>
</dbReference>
<feature type="binding site" evidence="2">
    <location>
        <position position="146"/>
    </location>
    <ligand>
        <name>CoA</name>
        <dbReference type="ChEBI" id="CHEBI:57287"/>
    </ligand>
</feature>
<evidence type="ECO:0000259" key="4">
    <source>
        <dbReference type="Pfam" id="PF01648"/>
    </source>
</evidence>
<feature type="binding site" evidence="2">
    <location>
        <position position="142"/>
    </location>
    <ligand>
        <name>CoA</name>
        <dbReference type="ChEBI" id="CHEBI:57287"/>
    </ligand>
</feature>
<evidence type="ECO:0000259" key="5">
    <source>
        <dbReference type="Pfam" id="PF17837"/>
    </source>
</evidence>
<reference evidence="6 7" key="1">
    <citation type="submission" date="2016-10" db="EMBL/GenBank/DDBJ databases">
        <authorList>
            <person name="de Groot N.N."/>
        </authorList>
    </citation>
    <scope>NUCLEOTIDE SEQUENCE [LARGE SCALE GENOMIC DNA]</scope>
    <source>
        <strain evidence="6 7">CPCC 202699</strain>
    </source>
</reference>
<keyword evidence="3" id="KW-0479">Metal-binding</keyword>
<dbReference type="GO" id="GO:0009366">
    <property type="term" value="C:enterobactin synthetase complex"/>
    <property type="evidence" value="ECO:0007669"/>
    <property type="project" value="InterPro"/>
</dbReference>
<gene>
    <name evidence="6" type="ORF">SAMN05421504_1011475</name>
</gene>
<proteinExistence type="predicted"/>
<dbReference type="GO" id="GO:0009239">
    <property type="term" value="P:enterobactin biosynthetic process"/>
    <property type="evidence" value="ECO:0007669"/>
    <property type="project" value="InterPro"/>
</dbReference>
<accession>A0A1H2WAQ3</accession>
<evidence type="ECO:0000256" key="1">
    <source>
        <dbReference type="ARBA" id="ARBA00022679"/>
    </source>
</evidence>
<dbReference type="OrthoDB" id="4247955at2"/>
<name>A0A1H2WAQ3_9PSEU</name>
<evidence type="ECO:0000313" key="6">
    <source>
        <dbReference type="EMBL" id="SDW77598.1"/>
    </source>
</evidence>
<dbReference type="InterPro" id="IPR008278">
    <property type="entry name" value="4-PPantetheinyl_Trfase_dom"/>
</dbReference>
<dbReference type="Pfam" id="PF01648">
    <property type="entry name" value="ACPS"/>
    <property type="match status" value="1"/>
</dbReference>
<dbReference type="AlphaFoldDB" id="A0A1H2WAQ3"/>
<dbReference type="RefSeq" id="WP_091287721.1">
    <property type="nucleotide sequence ID" value="NZ_FNON01000001.1"/>
</dbReference>
<evidence type="ECO:0000313" key="7">
    <source>
        <dbReference type="Proteomes" id="UP000199515"/>
    </source>
</evidence>
<dbReference type="Pfam" id="PF17837">
    <property type="entry name" value="4PPT_N"/>
    <property type="match status" value="1"/>
</dbReference>
<dbReference type="GO" id="GO:0000287">
    <property type="term" value="F:magnesium ion binding"/>
    <property type="evidence" value="ECO:0007669"/>
    <property type="project" value="InterPro"/>
</dbReference>
<dbReference type="PRINTS" id="PR01399">
    <property type="entry name" value="ENTSNTHTASED"/>
</dbReference>
<dbReference type="InterPro" id="IPR041354">
    <property type="entry name" value="4PPT_N"/>
</dbReference>
<feature type="domain" description="4'-phosphopantetheinyl transferase N-terminal" evidence="5">
    <location>
        <begin position="38"/>
        <end position="93"/>
    </location>
</feature>
<feature type="binding site" evidence="2">
    <location>
        <position position="40"/>
    </location>
    <ligand>
        <name>CoA</name>
        <dbReference type="ChEBI" id="CHEBI:57287"/>
    </ligand>
</feature>
<feature type="binding site" evidence="2">
    <location>
        <position position="48"/>
    </location>
    <ligand>
        <name>CoA</name>
        <dbReference type="ChEBI" id="CHEBI:57287"/>
    </ligand>
</feature>
<keyword evidence="1 6" id="KW-0808">Transferase</keyword>
<dbReference type="STRING" id="589385.SAMN05421504_1011475"/>
<evidence type="ECO:0000256" key="3">
    <source>
        <dbReference type="PIRSR" id="PIRSR603542-2"/>
    </source>
</evidence>
<keyword evidence="3" id="KW-0460">Magnesium</keyword>